<dbReference type="GO" id="GO:0003677">
    <property type="term" value="F:DNA binding"/>
    <property type="evidence" value="ECO:0007669"/>
    <property type="project" value="InterPro"/>
</dbReference>
<dbReference type="SMART" id="SM00530">
    <property type="entry name" value="HTH_XRE"/>
    <property type="match status" value="1"/>
</dbReference>
<evidence type="ECO:0000313" key="2">
    <source>
        <dbReference type="EMBL" id="ASU85801.1"/>
    </source>
</evidence>
<reference evidence="2 3" key="1">
    <citation type="submission" date="2017-08" db="EMBL/GenBank/DDBJ databases">
        <title>The complete genome sequence of Nocardiopsis gilva YIM 90087.</title>
        <authorList>
            <person name="Yin M."/>
            <person name="Tang S."/>
        </authorList>
    </citation>
    <scope>NUCLEOTIDE SEQUENCE [LARGE SCALE GENOMIC DNA]</scope>
    <source>
        <strain evidence="2 3">YIM 90087</strain>
    </source>
</reference>
<accession>A0A223SCA6</accession>
<evidence type="ECO:0000313" key="3">
    <source>
        <dbReference type="Proteomes" id="UP000215005"/>
    </source>
</evidence>
<organism evidence="2 3">
    <name type="scientific">Nocardiopsis gilva YIM 90087</name>
    <dbReference type="NCBI Taxonomy" id="1235441"/>
    <lineage>
        <taxon>Bacteria</taxon>
        <taxon>Bacillati</taxon>
        <taxon>Actinomycetota</taxon>
        <taxon>Actinomycetes</taxon>
        <taxon>Streptosporangiales</taxon>
        <taxon>Nocardiopsidaceae</taxon>
        <taxon>Nocardiopsis</taxon>
    </lineage>
</organism>
<dbReference type="InterPro" id="IPR001387">
    <property type="entry name" value="Cro/C1-type_HTH"/>
</dbReference>
<keyword evidence="3" id="KW-1185">Reference proteome</keyword>
<dbReference type="EMBL" id="CP022753">
    <property type="protein sequence ID" value="ASU85801.1"/>
    <property type="molecule type" value="Genomic_DNA"/>
</dbReference>
<dbReference type="CDD" id="cd00093">
    <property type="entry name" value="HTH_XRE"/>
    <property type="match status" value="1"/>
</dbReference>
<dbReference type="PROSITE" id="PS50943">
    <property type="entry name" value="HTH_CROC1"/>
    <property type="match status" value="1"/>
</dbReference>
<dbReference type="Proteomes" id="UP000215005">
    <property type="component" value="Chromosome"/>
</dbReference>
<dbReference type="AlphaFoldDB" id="A0A223SCA6"/>
<sequence length="485" mass="53424">MPQPLKALRPGHSIGAWFGAELRHWRLQRGMSQKELGQRVWISGSMIGKIETAERACPSSLAYKLDEILDTGGVLSRAWPLLDAHQRQAVSLAPEAVSGPTAVTGPNVSLHGAAEPGGEGYLKTASGRFFAGARIEVQISRATRREDKIRIEEPPAAVTPVQAQLLVGIHDDADGPAMVAIDARRKRRRLRQAPGTADISIPGAYVLDDLTTGLLWAASSLDRALLFDDALISERKSELDNFEKFPRSSAGRDMAAELTAVSQLWMGSDFCARYILRQSSRLTSTPDFWTRERTGEEASTWLLFAHKYSYLKALSERFPTGATRSFCIPELLVGSSPQAERFLIVLAAALMESFGIRIQVCSDPEYSTVEGFVLDPYRWAIIASWLGTDGIWHVDTTDSMATVREYTDITAYASAHSVIDAPTPHERLRAFADYLNVEWSWLVRRCAELSTYGIAGLLVPSSRLLSTTGIDRACRFLGKAALVKR</sequence>
<dbReference type="KEGG" id="ngv:CDO52_26045"/>
<feature type="domain" description="HTH cro/C1-type" evidence="1">
    <location>
        <begin position="22"/>
        <end position="75"/>
    </location>
</feature>
<gene>
    <name evidence="2" type="ORF">CDO52_26045</name>
</gene>
<dbReference type="InterPro" id="IPR010982">
    <property type="entry name" value="Lambda_DNA-bd_dom_sf"/>
</dbReference>
<dbReference type="Gene3D" id="1.10.260.40">
    <property type="entry name" value="lambda repressor-like DNA-binding domains"/>
    <property type="match status" value="1"/>
</dbReference>
<protein>
    <submittedName>
        <fullName evidence="2">XRE family transcriptional regulator</fullName>
    </submittedName>
</protein>
<dbReference type="SUPFAM" id="SSF47413">
    <property type="entry name" value="lambda repressor-like DNA-binding domains"/>
    <property type="match status" value="1"/>
</dbReference>
<dbReference type="OrthoDB" id="3213425at2"/>
<dbReference type="RefSeq" id="WP_026125764.1">
    <property type="nucleotide sequence ID" value="NZ_ANBG01000167.1"/>
</dbReference>
<dbReference type="Pfam" id="PF13560">
    <property type="entry name" value="HTH_31"/>
    <property type="match status" value="1"/>
</dbReference>
<proteinExistence type="predicted"/>
<evidence type="ECO:0000259" key="1">
    <source>
        <dbReference type="PROSITE" id="PS50943"/>
    </source>
</evidence>
<name>A0A223SCA6_9ACTN</name>